<evidence type="ECO:0000256" key="2">
    <source>
        <dbReference type="ARBA" id="ARBA00006997"/>
    </source>
</evidence>
<dbReference type="SUPFAM" id="SSF52540">
    <property type="entry name" value="P-loop containing nucleoside triphosphate hydrolases"/>
    <property type="match status" value="1"/>
</dbReference>
<accession>A0A382N2C0</accession>
<reference evidence="11" key="1">
    <citation type="submission" date="2018-05" db="EMBL/GenBank/DDBJ databases">
        <authorList>
            <person name="Lanie J.A."/>
            <person name="Ng W.-L."/>
            <person name="Kazmierczak K.M."/>
            <person name="Andrzejewski T.M."/>
            <person name="Davidsen T.M."/>
            <person name="Wayne K.J."/>
            <person name="Tettelin H."/>
            <person name="Glass J.I."/>
            <person name="Rusch D."/>
            <person name="Podicherti R."/>
            <person name="Tsui H.-C.T."/>
            <person name="Winkler M.E."/>
        </authorList>
    </citation>
    <scope>NUCLEOTIDE SEQUENCE</scope>
</reference>
<keyword evidence="8" id="KW-0067">ATP-binding</keyword>
<comment type="similarity">
    <text evidence="2">Belongs to the shikimate kinase family.</text>
</comment>
<evidence type="ECO:0000256" key="4">
    <source>
        <dbReference type="ARBA" id="ARBA00022605"/>
    </source>
</evidence>
<dbReference type="EC" id="2.7.1.71" evidence="3"/>
<dbReference type="Gene3D" id="3.40.50.300">
    <property type="entry name" value="P-loop containing nucleotide triphosphate hydrolases"/>
    <property type="match status" value="1"/>
</dbReference>
<dbReference type="PRINTS" id="PR01100">
    <property type="entry name" value="SHIKIMTKNASE"/>
</dbReference>
<dbReference type="InterPro" id="IPR027417">
    <property type="entry name" value="P-loop_NTPase"/>
</dbReference>
<dbReference type="Pfam" id="PF01202">
    <property type="entry name" value="SKI"/>
    <property type="match status" value="1"/>
</dbReference>
<evidence type="ECO:0000313" key="11">
    <source>
        <dbReference type="EMBL" id="SVC55324.1"/>
    </source>
</evidence>
<keyword evidence="9" id="KW-0057">Aromatic amino acid biosynthesis</keyword>
<dbReference type="GO" id="GO:0009423">
    <property type="term" value="P:chorismate biosynthetic process"/>
    <property type="evidence" value="ECO:0007669"/>
    <property type="project" value="UniProtKB-UniPathway"/>
</dbReference>
<dbReference type="CDD" id="cd00464">
    <property type="entry name" value="SK"/>
    <property type="match status" value="1"/>
</dbReference>
<dbReference type="InterPro" id="IPR023000">
    <property type="entry name" value="Shikimate_kinase_CS"/>
</dbReference>
<evidence type="ECO:0000256" key="3">
    <source>
        <dbReference type="ARBA" id="ARBA00012154"/>
    </source>
</evidence>
<dbReference type="GO" id="GO:0004765">
    <property type="term" value="F:shikimate kinase activity"/>
    <property type="evidence" value="ECO:0007669"/>
    <property type="project" value="UniProtKB-EC"/>
</dbReference>
<keyword evidence="7" id="KW-0418">Kinase</keyword>
<dbReference type="GO" id="GO:0008652">
    <property type="term" value="P:amino acid biosynthetic process"/>
    <property type="evidence" value="ECO:0007669"/>
    <property type="project" value="UniProtKB-KW"/>
</dbReference>
<dbReference type="GO" id="GO:0009073">
    <property type="term" value="P:aromatic amino acid family biosynthetic process"/>
    <property type="evidence" value="ECO:0007669"/>
    <property type="project" value="UniProtKB-KW"/>
</dbReference>
<name>A0A382N2C0_9ZZZZ</name>
<comment type="catalytic activity">
    <reaction evidence="10">
        <text>shikimate + ATP = 3-phosphoshikimate + ADP + H(+)</text>
        <dbReference type="Rhea" id="RHEA:13121"/>
        <dbReference type="ChEBI" id="CHEBI:15378"/>
        <dbReference type="ChEBI" id="CHEBI:30616"/>
        <dbReference type="ChEBI" id="CHEBI:36208"/>
        <dbReference type="ChEBI" id="CHEBI:145989"/>
        <dbReference type="ChEBI" id="CHEBI:456216"/>
        <dbReference type="EC" id="2.7.1.71"/>
    </reaction>
</comment>
<dbReference type="GO" id="GO:0005524">
    <property type="term" value="F:ATP binding"/>
    <property type="evidence" value="ECO:0007669"/>
    <property type="project" value="UniProtKB-KW"/>
</dbReference>
<keyword evidence="5" id="KW-0808">Transferase</keyword>
<dbReference type="PANTHER" id="PTHR21087">
    <property type="entry name" value="SHIKIMATE KINASE"/>
    <property type="match status" value="1"/>
</dbReference>
<proteinExistence type="inferred from homology"/>
<evidence type="ECO:0000256" key="8">
    <source>
        <dbReference type="ARBA" id="ARBA00022840"/>
    </source>
</evidence>
<dbReference type="InterPro" id="IPR031322">
    <property type="entry name" value="Shikimate/glucono_kinase"/>
</dbReference>
<dbReference type="PROSITE" id="PS01128">
    <property type="entry name" value="SHIKIMATE_KINASE"/>
    <property type="match status" value="1"/>
</dbReference>
<evidence type="ECO:0000256" key="9">
    <source>
        <dbReference type="ARBA" id="ARBA00023141"/>
    </source>
</evidence>
<evidence type="ECO:0000256" key="10">
    <source>
        <dbReference type="ARBA" id="ARBA00048567"/>
    </source>
</evidence>
<organism evidence="11">
    <name type="scientific">marine metagenome</name>
    <dbReference type="NCBI Taxonomy" id="408172"/>
    <lineage>
        <taxon>unclassified sequences</taxon>
        <taxon>metagenomes</taxon>
        <taxon>ecological metagenomes</taxon>
    </lineage>
</organism>
<dbReference type="InterPro" id="IPR000623">
    <property type="entry name" value="Shikimate_kinase/TSH1"/>
</dbReference>
<evidence type="ECO:0000256" key="1">
    <source>
        <dbReference type="ARBA" id="ARBA00004842"/>
    </source>
</evidence>
<gene>
    <name evidence="11" type="ORF">METZ01_LOCUS308178</name>
</gene>
<evidence type="ECO:0000256" key="7">
    <source>
        <dbReference type="ARBA" id="ARBA00022777"/>
    </source>
</evidence>
<protein>
    <recommendedName>
        <fullName evidence="3">shikimate kinase</fullName>
        <ecNumber evidence="3">2.7.1.71</ecNumber>
    </recommendedName>
</protein>
<sequence length="177" mass="19848">MDLPVFLTGFMGVGKSKIGLVLARRMGRFFFDTDQMVELRAGKAISAIFADEGEESFRRLEHECVLETCGRSDVVVALGGGTITRTNNIEAVRGSGVLVCLEADIDTIFARVDRRDDRPLLLGLGPEEKRAKIAAMLRERAPFYDQAHFKLFTSETQSPENTVRHLIELLEHWHAQN</sequence>
<keyword evidence="6" id="KW-0547">Nucleotide-binding</keyword>
<evidence type="ECO:0000256" key="5">
    <source>
        <dbReference type="ARBA" id="ARBA00022679"/>
    </source>
</evidence>
<dbReference type="EMBL" id="UINC01097537">
    <property type="protein sequence ID" value="SVC55324.1"/>
    <property type="molecule type" value="Genomic_DNA"/>
</dbReference>
<evidence type="ECO:0000256" key="6">
    <source>
        <dbReference type="ARBA" id="ARBA00022741"/>
    </source>
</evidence>
<comment type="pathway">
    <text evidence="1">Metabolic intermediate biosynthesis; chorismate biosynthesis; chorismate from D-erythrose 4-phosphate and phosphoenolpyruvate: step 5/7.</text>
</comment>
<dbReference type="AlphaFoldDB" id="A0A382N2C0"/>
<dbReference type="UniPathway" id="UPA00053">
    <property type="reaction ID" value="UER00088"/>
</dbReference>
<keyword evidence="4" id="KW-0028">Amino-acid biosynthesis</keyword>
<dbReference type="HAMAP" id="MF_00109">
    <property type="entry name" value="Shikimate_kinase"/>
    <property type="match status" value="1"/>
</dbReference>
<dbReference type="PANTHER" id="PTHR21087:SF16">
    <property type="entry name" value="SHIKIMATE KINASE 1, CHLOROPLASTIC"/>
    <property type="match status" value="1"/>
</dbReference>
<dbReference type="GO" id="GO:0005829">
    <property type="term" value="C:cytosol"/>
    <property type="evidence" value="ECO:0007669"/>
    <property type="project" value="TreeGrafter"/>
</dbReference>